<feature type="transmembrane region" description="Helical" evidence="1">
    <location>
        <begin position="171"/>
        <end position="192"/>
    </location>
</feature>
<protein>
    <recommendedName>
        <fullName evidence="3">DoxX family protein</fullName>
    </recommendedName>
</protein>
<organism evidence="2">
    <name type="scientific">marine metagenome</name>
    <dbReference type="NCBI Taxonomy" id="408172"/>
    <lineage>
        <taxon>unclassified sequences</taxon>
        <taxon>metagenomes</taxon>
        <taxon>ecological metagenomes</taxon>
    </lineage>
</organism>
<sequence length="196" mass="22100">QGFIYCLGIVAGFFVCGMNLTKKDKIEIFENAISWIVVIAMFIYGGGKLIQFDGVAEIDKTVSEMTGMELMWAFYGYSKSFAITLGVFELIGGFLILIKRTRIIGCLFTSTILVNVIFQDIYFGVHLGALKAAILYQLLILIILLLNKEKLITSIKTLLTSDKTEQTKTKFFVKILIAFGIFVGLRVLEYFITIKW</sequence>
<evidence type="ECO:0008006" key="3">
    <source>
        <dbReference type="Google" id="ProtNLM"/>
    </source>
</evidence>
<name>A0A382WP73_9ZZZZ</name>
<keyword evidence="1" id="KW-1133">Transmembrane helix</keyword>
<gene>
    <name evidence="2" type="ORF">METZ01_LOCUS413570</name>
</gene>
<evidence type="ECO:0000256" key="1">
    <source>
        <dbReference type="SAM" id="Phobius"/>
    </source>
</evidence>
<proteinExistence type="predicted"/>
<evidence type="ECO:0000313" key="2">
    <source>
        <dbReference type="EMBL" id="SVD60716.1"/>
    </source>
</evidence>
<feature type="non-terminal residue" evidence="2">
    <location>
        <position position="1"/>
    </location>
</feature>
<reference evidence="2" key="1">
    <citation type="submission" date="2018-05" db="EMBL/GenBank/DDBJ databases">
        <authorList>
            <person name="Lanie J.A."/>
            <person name="Ng W.-L."/>
            <person name="Kazmierczak K.M."/>
            <person name="Andrzejewski T.M."/>
            <person name="Davidsen T.M."/>
            <person name="Wayne K.J."/>
            <person name="Tettelin H."/>
            <person name="Glass J.I."/>
            <person name="Rusch D."/>
            <person name="Podicherti R."/>
            <person name="Tsui H.-C.T."/>
            <person name="Winkler M.E."/>
        </authorList>
    </citation>
    <scope>NUCLEOTIDE SEQUENCE</scope>
</reference>
<feature type="transmembrane region" description="Helical" evidence="1">
    <location>
        <begin position="72"/>
        <end position="96"/>
    </location>
</feature>
<keyword evidence="1" id="KW-0472">Membrane</keyword>
<keyword evidence="1" id="KW-0812">Transmembrane</keyword>
<feature type="transmembrane region" description="Helical" evidence="1">
    <location>
        <begin position="128"/>
        <end position="146"/>
    </location>
</feature>
<feature type="transmembrane region" description="Helical" evidence="1">
    <location>
        <begin position="32"/>
        <end position="52"/>
    </location>
</feature>
<feature type="transmembrane region" description="Helical" evidence="1">
    <location>
        <begin position="103"/>
        <end position="122"/>
    </location>
</feature>
<accession>A0A382WP73</accession>
<dbReference type="EMBL" id="UINC01161489">
    <property type="protein sequence ID" value="SVD60716.1"/>
    <property type="molecule type" value="Genomic_DNA"/>
</dbReference>
<dbReference type="AlphaFoldDB" id="A0A382WP73"/>